<dbReference type="AlphaFoldDB" id="A0A6A5ZZG7"/>
<dbReference type="EMBL" id="ML977519">
    <property type="protein sequence ID" value="KAF2124415.1"/>
    <property type="molecule type" value="Genomic_DNA"/>
</dbReference>
<reference evidence="2" key="1">
    <citation type="journal article" date="2020" name="Stud. Mycol.">
        <title>101 Dothideomycetes genomes: a test case for predicting lifestyles and emergence of pathogens.</title>
        <authorList>
            <person name="Haridas S."/>
            <person name="Albert R."/>
            <person name="Binder M."/>
            <person name="Bloem J."/>
            <person name="Labutti K."/>
            <person name="Salamov A."/>
            <person name="Andreopoulos B."/>
            <person name="Baker S."/>
            <person name="Barry K."/>
            <person name="Bills G."/>
            <person name="Bluhm B."/>
            <person name="Cannon C."/>
            <person name="Castanera R."/>
            <person name="Culley D."/>
            <person name="Daum C."/>
            <person name="Ezra D."/>
            <person name="Gonzalez J."/>
            <person name="Henrissat B."/>
            <person name="Kuo A."/>
            <person name="Liang C."/>
            <person name="Lipzen A."/>
            <person name="Lutzoni F."/>
            <person name="Magnuson J."/>
            <person name="Mondo S."/>
            <person name="Nolan M."/>
            <person name="Ohm R."/>
            <person name="Pangilinan J."/>
            <person name="Park H.-J."/>
            <person name="Ramirez L."/>
            <person name="Alfaro M."/>
            <person name="Sun H."/>
            <person name="Tritt A."/>
            <person name="Yoshinaga Y."/>
            <person name="Zwiers L.-H."/>
            <person name="Turgeon B."/>
            <person name="Goodwin S."/>
            <person name="Spatafora J."/>
            <person name="Crous P."/>
            <person name="Grigoriev I."/>
        </authorList>
    </citation>
    <scope>NUCLEOTIDE SEQUENCE</scope>
    <source>
        <strain evidence="2">CBS 119687</strain>
    </source>
</reference>
<evidence type="ECO:0000313" key="3">
    <source>
        <dbReference type="Proteomes" id="UP000799771"/>
    </source>
</evidence>
<dbReference type="RefSeq" id="XP_033518808.1">
    <property type="nucleotide sequence ID" value="XM_033670933.1"/>
</dbReference>
<protein>
    <submittedName>
        <fullName evidence="2">Uncharacterized protein</fullName>
    </submittedName>
</protein>
<gene>
    <name evidence="2" type="ORF">P153DRAFT_390457</name>
</gene>
<name>A0A6A5ZZG7_9PLEO</name>
<sequence>MQNTGICISTSTFPVIRIRTRTKYPPSPNTTNNNNQLNPNQPKMRVPIPTSRTPPQPTTQPHSRSPLPKTTLLFKCRAPTCGTLNKVHKPRDTPRALLKKDLVCAECGLKVLWGLGSNTNGEAHGDKEVVESEEDMAKFRLRMEGVAMEEERLARMMREARAGVEEVEYV</sequence>
<keyword evidence="3" id="KW-1185">Reference proteome</keyword>
<evidence type="ECO:0000313" key="2">
    <source>
        <dbReference type="EMBL" id="KAF2124415.1"/>
    </source>
</evidence>
<dbReference type="Proteomes" id="UP000799771">
    <property type="component" value="Unassembled WGS sequence"/>
</dbReference>
<evidence type="ECO:0000256" key="1">
    <source>
        <dbReference type="SAM" id="MobiDB-lite"/>
    </source>
</evidence>
<proteinExistence type="predicted"/>
<organism evidence="2 3">
    <name type="scientific">Dothidotthia symphoricarpi CBS 119687</name>
    <dbReference type="NCBI Taxonomy" id="1392245"/>
    <lineage>
        <taxon>Eukaryota</taxon>
        <taxon>Fungi</taxon>
        <taxon>Dikarya</taxon>
        <taxon>Ascomycota</taxon>
        <taxon>Pezizomycotina</taxon>
        <taxon>Dothideomycetes</taxon>
        <taxon>Pleosporomycetidae</taxon>
        <taxon>Pleosporales</taxon>
        <taxon>Dothidotthiaceae</taxon>
        <taxon>Dothidotthia</taxon>
    </lineage>
</organism>
<feature type="compositionally biased region" description="Low complexity" evidence="1">
    <location>
        <begin position="29"/>
        <end position="51"/>
    </location>
</feature>
<feature type="region of interest" description="Disordered" evidence="1">
    <location>
        <begin position="19"/>
        <end position="68"/>
    </location>
</feature>
<dbReference type="GeneID" id="54411365"/>
<accession>A0A6A5ZZG7</accession>